<keyword evidence="2" id="KW-0479">Metal-binding</keyword>
<dbReference type="SUPFAM" id="SSF57667">
    <property type="entry name" value="beta-beta-alpha zinc fingers"/>
    <property type="match status" value="2"/>
</dbReference>
<feature type="region of interest" description="Disordered" evidence="8">
    <location>
        <begin position="133"/>
        <end position="171"/>
    </location>
</feature>
<dbReference type="InterPro" id="IPR013087">
    <property type="entry name" value="Znf_C2H2_type"/>
</dbReference>
<organism evidence="10 11">
    <name type="scientific">Cafeteria roenbergensis</name>
    <name type="common">Marine flagellate</name>
    <dbReference type="NCBI Taxonomy" id="33653"/>
    <lineage>
        <taxon>Eukaryota</taxon>
        <taxon>Sar</taxon>
        <taxon>Stramenopiles</taxon>
        <taxon>Bigyra</taxon>
        <taxon>Opalozoa</taxon>
        <taxon>Bicosoecida</taxon>
        <taxon>Cafeteriaceae</taxon>
        <taxon>Cafeteria</taxon>
    </lineage>
</organism>
<feature type="compositionally biased region" description="Acidic residues" evidence="8">
    <location>
        <begin position="161"/>
        <end position="171"/>
    </location>
</feature>
<evidence type="ECO:0000256" key="4">
    <source>
        <dbReference type="ARBA" id="ARBA00022771"/>
    </source>
</evidence>
<dbReference type="Pfam" id="PF00096">
    <property type="entry name" value="zf-C2H2"/>
    <property type="match status" value="2"/>
</dbReference>
<keyword evidence="11" id="KW-1185">Reference proteome</keyword>
<keyword evidence="5" id="KW-0862">Zinc</keyword>
<dbReference type="PANTHER" id="PTHR24394">
    <property type="entry name" value="ZINC FINGER PROTEIN"/>
    <property type="match status" value="1"/>
</dbReference>
<dbReference type="FunFam" id="3.30.160.60:FF:000100">
    <property type="entry name" value="Zinc finger 45-like"/>
    <property type="match status" value="1"/>
</dbReference>
<evidence type="ECO:0000256" key="2">
    <source>
        <dbReference type="ARBA" id="ARBA00022723"/>
    </source>
</evidence>
<evidence type="ECO:0000256" key="5">
    <source>
        <dbReference type="ARBA" id="ARBA00022833"/>
    </source>
</evidence>
<dbReference type="OMA" id="MAVHERR"/>
<dbReference type="GO" id="GO:0000981">
    <property type="term" value="F:DNA-binding transcription factor activity, RNA polymerase II-specific"/>
    <property type="evidence" value="ECO:0007669"/>
    <property type="project" value="TreeGrafter"/>
</dbReference>
<dbReference type="PROSITE" id="PS50157">
    <property type="entry name" value="ZINC_FINGER_C2H2_2"/>
    <property type="match status" value="3"/>
</dbReference>
<sequence length="171" mass="18632">MQAGAAAGGHPYQYAWHPHPGWPYMSHPVVYADSGDSQAPQRRPSQGEESPSPATPPTCEQCGRTFSRPAHLRRHVMAVHERRRPYQCDQCGASFAASSDRNAHVSQVHQRVRPFVCPQCDTDFARRSHLRSHLAKVHGEALSPLGSRKHGCRPPGGQDPAPDDDGASSSG</sequence>
<dbReference type="SMART" id="SM00355">
    <property type="entry name" value="ZnF_C2H2"/>
    <property type="match status" value="3"/>
</dbReference>
<name>A0A5A8C0Z9_CAFRO</name>
<dbReference type="GO" id="GO:0008270">
    <property type="term" value="F:zinc ion binding"/>
    <property type="evidence" value="ECO:0007669"/>
    <property type="project" value="UniProtKB-KW"/>
</dbReference>
<keyword evidence="6" id="KW-0539">Nucleus</keyword>
<evidence type="ECO:0000259" key="9">
    <source>
        <dbReference type="PROSITE" id="PS50157"/>
    </source>
</evidence>
<dbReference type="Proteomes" id="UP000323011">
    <property type="component" value="Unassembled WGS sequence"/>
</dbReference>
<dbReference type="PANTHER" id="PTHR24394:SF29">
    <property type="entry name" value="MYONEURIN"/>
    <property type="match status" value="1"/>
</dbReference>
<comment type="subcellular location">
    <subcellularLocation>
        <location evidence="1">Nucleus</location>
    </subcellularLocation>
</comment>
<keyword evidence="4 7" id="KW-0863">Zinc-finger</keyword>
<dbReference type="PROSITE" id="PS00028">
    <property type="entry name" value="ZINC_FINGER_C2H2_1"/>
    <property type="match status" value="3"/>
</dbReference>
<evidence type="ECO:0000256" key="8">
    <source>
        <dbReference type="SAM" id="MobiDB-lite"/>
    </source>
</evidence>
<feature type="domain" description="C2H2-type" evidence="9">
    <location>
        <begin position="57"/>
        <end position="85"/>
    </location>
</feature>
<reference evidence="10 11" key="1">
    <citation type="submission" date="2019-07" db="EMBL/GenBank/DDBJ databases">
        <title>Genomes of Cafeteria roenbergensis.</title>
        <authorList>
            <person name="Fischer M.G."/>
            <person name="Hackl T."/>
            <person name="Roman M."/>
        </authorList>
    </citation>
    <scope>NUCLEOTIDE SEQUENCE [LARGE SCALE GENOMIC DNA]</scope>
    <source>
        <strain evidence="10 11">BVI</strain>
    </source>
</reference>
<feature type="domain" description="C2H2-type" evidence="9">
    <location>
        <begin position="115"/>
        <end position="138"/>
    </location>
</feature>
<dbReference type="GO" id="GO:0005634">
    <property type="term" value="C:nucleus"/>
    <property type="evidence" value="ECO:0007669"/>
    <property type="project" value="UniProtKB-SubCell"/>
</dbReference>
<evidence type="ECO:0000256" key="3">
    <source>
        <dbReference type="ARBA" id="ARBA00022737"/>
    </source>
</evidence>
<accession>A0A5A8C0Z9</accession>
<protein>
    <recommendedName>
        <fullName evidence="9">C2H2-type domain-containing protein</fullName>
    </recommendedName>
</protein>
<dbReference type="Gene3D" id="3.30.160.60">
    <property type="entry name" value="Classic Zinc Finger"/>
    <property type="match status" value="3"/>
</dbReference>
<evidence type="ECO:0000256" key="1">
    <source>
        <dbReference type="ARBA" id="ARBA00004123"/>
    </source>
</evidence>
<feature type="compositionally biased region" description="Polar residues" evidence="8">
    <location>
        <begin position="35"/>
        <end position="49"/>
    </location>
</feature>
<feature type="region of interest" description="Disordered" evidence="8">
    <location>
        <begin position="27"/>
        <end position="66"/>
    </location>
</feature>
<comment type="caution">
    <text evidence="10">The sequence shown here is derived from an EMBL/GenBank/DDBJ whole genome shotgun (WGS) entry which is preliminary data.</text>
</comment>
<dbReference type="EMBL" id="VLTN01000079">
    <property type="protein sequence ID" value="KAA0146732.1"/>
    <property type="molecule type" value="Genomic_DNA"/>
</dbReference>
<dbReference type="InterPro" id="IPR036236">
    <property type="entry name" value="Znf_C2H2_sf"/>
</dbReference>
<gene>
    <name evidence="10" type="ORF">FNF29_07853</name>
</gene>
<evidence type="ECO:0000313" key="11">
    <source>
        <dbReference type="Proteomes" id="UP000323011"/>
    </source>
</evidence>
<evidence type="ECO:0000313" key="10">
    <source>
        <dbReference type="EMBL" id="KAA0146732.1"/>
    </source>
</evidence>
<dbReference type="AlphaFoldDB" id="A0A5A8C0Z9"/>
<evidence type="ECO:0000256" key="7">
    <source>
        <dbReference type="PROSITE-ProRule" id="PRU00042"/>
    </source>
</evidence>
<keyword evidence="3" id="KW-0677">Repeat</keyword>
<evidence type="ECO:0000256" key="6">
    <source>
        <dbReference type="ARBA" id="ARBA00023242"/>
    </source>
</evidence>
<proteinExistence type="predicted"/>
<feature type="domain" description="C2H2-type" evidence="9">
    <location>
        <begin position="86"/>
        <end position="114"/>
    </location>
</feature>